<reference evidence="7 8" key="1">
    <citation type="submission" date="2010-03" db="EMBL/GenBank/DDBJ databases">
        <title>Complete sequence of Sideroxydans lithotrophicus ES-1.</title>
        <authorList>
            <consortium name="US DOE Joint Genome Institute"/>
            <person name="Lucas S."/>
            <person name="Copeland A."/>
            <person name="Lapidus A."/>
            <person name="Cheng J.-F."/>
            <person name="Bruce D."/>
            <person name="Goodwin L."/>
            <person name="Pitluck S."/>
            <person name="Munk A.C."/>
            <person name="Detter J.C."/>
            <person name="Han C."/>
            <person name="Tapia R."/>
            <person name="Larimer F."/>
            <person name="Land M."/>
            <person name="Hauser L."/>
            <person name="Kyrpides N."/>
            <person name="Ivanova N."/>
            <person name="Emerson D."/>
            <person name="Woyke T."/>
        </authorList>
    </citation>
    <scope>NUCLEOTIDE SEQUENCE [LARGE SCALE GENOMIC DNA]</scope>
    <source>
        <strain evidence="7 8">ES-1</strain>
    </source>
</reference>
<feature type="signal peptide" evidence="5">
    <location>
        <begin position="1"/>
        <end position="24"/>
    </location>
</feature>
<protein>
    <submittedName>
        <fullName evidence="7">Cytochrome c class I</fullName>
    </submittedName>
</protein>
<proteinExistence type="predicted"/>
<keyword evidence="5" id="KW-0732">Signal</keyword>
<evidence type="ECO:0000259" key="6">
    <source>
        <dbReference type="PROSITE" id="PS51007"/>
    </source>
</evidence>
<evidence type="ECO:0000256" key="2">
    <source>
        <dbReference type="ARBA" id="ARBA00022723"/>
    </source>
</evidence>
<dbReference type="RefSeq" id="WP_013029831.1">
    <property type="nucleotide sequence ID" value="NC_013959.1"/>
</dbReference>
<dbReference type="STRING" id="580332.Slit_1700"/>
<evidence type="ECO:0000256" key="1">
    <source>
        <dbReference type="ARBA" id="ARBA00022617"/>
    </source>
</evidence>
<keyword evidence="1 4" id="KW-0349">Heme</keyword>
<dbReference type="AlphaFoldDB" id="D5CSJ7"/>
<dbReference type="HOGENOM" id="CLU_114042_1_0_4"/>
<dbReference type="GO" id="GO:0046872">
    <property type="term" value="F:metal ion binding"/>
    <property type="evidence" value="ECO:0007669"/>
    <property type="project" value="UniProtKB-KW"/>
</dbReference>
<dbReference type="GO" id="GO:0020037">
    <property type="term" value="F:heme binding"/>
    <property type="evidence" value="ECO:0007669"/>
    <property type="project" value="InterPro"/>
</dbReference>
<evidence type="ECO:0000313" key="8">
    <source>
        <dbReference type="Proteomes" id="UP000001625"/>
    </source>
</evidence>
<dbReference type="PROSITE" id="PS51007">
    <property type="entry name" value="CYTC"/>
    <property type="match status" value="1"/>
</dbReference>
<dbReference type="KEGG" id="slt:Slit_1700"/>
<dbReference type="InterPro" id="IPR030999">
    <property type="entry name" value="Thiosulf_SoxX"/>
</dbReference>
<keyword evidence="8" id="KW-1185">Reference proteome</keyword>
<dbReference type="Pfam" id="PF13442">
    <property type="entry name" value="Cytochrome_CBB3"/>
    <property type="match status" value="1"/>
</dbReference>
<dbReference type="Proteomes" id="UP000001625">
    <property type="component" value="Chromosome"/>
</dbReference>
<organism evidence="7 8">
    <name type="scientific">Sideroxydans lithotrophicus (strain ES-1)</name>
    <dbReference type="NCBI Taxonomy" id="580332"/>
    <lineage>
        <taxon>Bacteria</taxon>
        <taxon>Pseudomonadati</taxon>
        <taxon>Pseudomonadota</taxon>
        <taxon>Betaproteobacteria</taxon>
        <taxon>Nitrosomonadales</taxon>
        <taxon>Gallionellaceae</taxon>
        <taxon>Sideroxydans</taxon>
    </lineage>
</organism>
<dbReference type="SUPFAM" id="SSF46626">
    <property type="entry name" value="Cytochrome c"/>
    <property type="match status" value="1"/>
</dbReference>
<dbReference type="InterPro" id="IPR036909">
    <property type="entry name" value="Cyt_c-like_dom_sf"/>
</dbReference>
<dbReference type="EMBL" id="CP001965">
    <property type="protein sequence ID" value="ADE11933.1"/>
    <property type="molecule type" value="Genomic_DNA"/>
</dbReference>
<keyword evidence="3 4" id="KW-0408">Iron</keyword>
<dbReference type="InterPro" id="IPR009056">
    <property type="entry name" value="Cyt_c-like_dom"/>
</dbReference>
<accession>D5CSJ7</accession>
<keyword evidence="2 4" id="KW-0479">Metal-binding</keyword>
<feature type="chain" id="PRO_5003070475" evidence="5">
    <location>
        <begin position="25"/>
        <end position="117"/>
    </location>
</feature>
<name>D5CSJ7_SIDLE</name>
<dbReference type="eggNOG" id="COG2010">
    <property type="taxonomic scope" value="Bacteria"/>
</dbReference>
<dbReference type="Gene3D" id="1.10.760.10">
    <property type="entry name" value="Cytochrome c-like domain"/>
    <property type="match status" value="1"/>
</dbReference>
<dbReference type="GO" id="GO:0009055">
    <property type="term" value="F:electron transfer activity"/>
    <property type="evidence" value="ECO:0007669"/>
    <property type="project" value="InterPro"/>
</dbReference>
<gene>
    <name evidence="7" type="ordered locus">Slit_1700</name>
</gene>
<evidence type="ECO:0000256" key="4">
    <source>
        <dbReference type="PROSITE-ProRule" id="PRU00433"/>
    </source>
</evidence>
<evidence type="ECO:0000256" key="5">
    <source>
        <dbReference type="SAM" id="SignalP"/>
    </source>
</evidence>
<dbReference type="OrthoDB" id="8775952at2"/>
<evidence type="ECO:0000313" key="7">
    <source>
        <dbReference type="EMBL" id="ADE11933.1"/>
    </source>
</evidence>
<feature type="domain" description="Cytochrome c" evidence="6">
    <location>
        <begin position="25"/>
        <end position="117"/>
    </location>
</feature>
<dbReference type="NCBIfam" id="TIGR04485">
    <property type="entry name" value="thiosulf_SoxX"/>
    <property type="match status" value="1"/>
</dbReference>
<sequence precursor="true">MRIKMTFLLSLVALLGLANLNAVAADSDAGRKLAFDKNKGNCIACHAIPSDPKVEAAGNIGPALAGMKARFPDTAKLRAQIWDATVANPESVMPPFGRNKILTEQEIDQVIDYVMGL</sequence>
<evidence type="ECO:0000256" key="3">
    <source>
        <dbReference type="ARBA" id="ARBA00023004"/>
    </source>
</evidence>